<dbReference type="GO" id="GO:0051082">
    <property type="term" value="F:unfolded protein binding"/>
    <property type="evidence" value="ECO:0007669"/>
    <property type="project" value="TreeGrafter"/>
</dbReference>
<dbReference type="Proteomes" id="UP001140453">
    <property type="component" value="Unassembled WGS sequence"/>
</dbReference>
<evidence type="ECO:0000259" key="2">
    <source>
        <dbReference type="Pfam" id="PF25567"/>
    </source>
</evidence>
<dbReference type="CDD" id="cd13394">
    <property type="entry name" value="Syo1_like"/>
    <property type="match status" value="1"/>
</dbReference>
<dbReference type="InterPro" id="IPR057990">
    <property type="entry name" value="TPR_SYO1"/>
</dbReference>
<sequence>MGKSRQKKANANRADPMAIKAVKAPTDPELIQLREQHVLPIIKDLRSSDLKARGAAASAIANIVQQEKCRKLLLREQIVPIVLTETLTDSSLDSRAAGWEILRVIATEEDKDFCVHLFRLEILTAIEHAVKTVVRTVQDASFPKSPRPQQQLIWNIATAVISLLSGLAAARDEIMEAIVANTQIVPFICFLVTFKSTPYDVLIENLSCLMTLSEDSLKASQLILGDSSNCFRHLTKLSTLDGPTGVHACGVLHTIYSALGWHDGSPGLDGATDAKIIPSLAAFLRKSRQDQKTYVVAGADTVAVTLALEILASIATDLQDSMTKGKQIQEKWNGIDDAAAEANDAIEDEDMEIANDEEEEEAVGGIEAEGVEEEDEDMEMEMDDDAIDADMDLVTGLDDDAEDDTALEEVPTLRAFLQLAIPQLLRLGNYAPHTPEAISIQAEAISALNNIAWTLSCFDYSEPGTASILRAWTPIATRIWTKIIAPTLVLDTADVNLASLITSMAWAVSRTLQGSTPVISEEPTKFMSLYAASKGLSPEVAEEAAKGADLDPFQGLGVKCIGVLGQLAQDPCPIKTNRQVGVFLITVLNALPDSRPADVVEALNQLMEIYSDESLPCDREVFWKDDFLKHLEEVHPKVKTMVKSIDKRGATSELRVRADQALMNLGRFIQYKKKNAPEMAS</sequence>
<evidence type="ECO:0000256" key="1">
    <source>
        <dbReference type="ARBA" id="ARBA00049983"/>
    </source>
</evidence>
<protein>
    <recommendedName>
        <fullName evidence="2">SYO1-like TPR repeats domain-containing protein</fullName>
    </recommendedName>
</protein>
<keyword evidence="4" id="KW-1185">Reference proteome</keyword>
<proteinExistence type="inferred from homology"/>
<dbReference type="GO" id="GO:0042273">
    <property type="term" value="P:ribosomal large subunit biogenesis"/>
    <property type="evidence" value="ECO:0007669"/>
    <property type="project" value="TreeGrafter"/>
</dbReference>
<organism evidence="3 4">
    <name type="scientific">Gnomoniopsis smithogilvyi</name>
    <dbReference type="NCBI Taxonomy" id="1191159"/>
    <lineage>
        <taxon>Eukaryota</taxon>
        <taxon>Fungi</taxon>
        <taxon>Dikarya</taxon>
        <taxon>Ascomycota</taxon>
        <taxon>Pezizomycotina</taxon>
        <taxon>Sordariomycetes</taxon>
        <taxon>Sordariomycetidae</taxon>
        <taxon>Diaporthales</taxon>
        <taxon>Gnomoniaceae</taxon>
        <taxon>Gnomoniopsis</taxon>
    </lineage>
</organism>
<dbReference type="PANTHER" id="PTHR13347:SF1">
    <property type="entry name" value="HEAT REPEAT-CONTAINING PROTEIN 3"/>
    <property type="match status" value="1"/>
</dbReference>
<comment type="similarity">
    <text evidence="1">Belongs to the nuclear import and ribosome assembly adapter family.</text>
</comment>
<dbReference type="InterPro" id="IPR016024">
    <property type="entry name" value="ARM-type_fold"/>
</dbReference>
<name>A0A9W8YQ17_9PEZI</name>
<dbReference type="InterPro" id="IPR052616">
    <property type="entry name" value="SYO1-like"/>
</dbReference>
<feature type="domain" description="SYO1-like TPR repeats" evidence="2">
    <location>
        <begin position="437"/>
        <end position="675"/>
    </location>
</feature>
<accession>A0A9W8YQ17</accession>
<dbReference type="SUPFAM" id="SSF48371">
    <property type="entry name" value="ARM repeat"/>
    <property type="match status" value="2"/>
</dbReference>
<dbReference type="GO" id="GO:0006606">
    <property type="term" value="P:protein import into nucleus"/>
    <property type="evidence" value="ECO:0007669"/>
    <property type="project" value="TreeGrafter"/>
</dbReference>
<comment type="caution">
    <text evidence="3">The sequence shown here is derived from an EMBL/GenBank/DDBJ whole genome shotgun (WGS) entry which is preliminary data.</text>
</comment>
<dbReference type="InterPro" id="IPR011989">
    <property type="entry name" value="ARM-like"/>
</dbReference>
<reference evidence="3" key="1">
    <citation type="submission" date="2022-10" db="EMBL/GenBank/DDBJ databases">
        <title>Tapping the CABI collections for fungal endophytes: first genome assemblies for Collariella, Neodidymelliopsis, Ascochyta clinopodiicola, Didymella pomorum, Didymosphaeria variabile, Neocosmospora piperis and Neocucurbitaria cava.</title>
        <authorList>
            <person name="Hill R."/>
        </authorList>
    </citation>
    <scope>NUCLEOTIDE SEQUENCE</scope>
    <source>
        <strain evidence="3">IMI 355082</strain>
    </source>
</reference>
<dbReference type="Gene3D" id="1.25.10.10">
    <property type="entry name" value="Leucine-rich Repeat Variant"/>
    <property type="match status" value="2"/>
</dbReference>
<evidence type="ECO:0000313" key="4">
    <source>
        <dbReference type="Proteomes" id="UP001140453"/>
    </source>
</evidence>
<dbReference type="PANTHER" id="PTHR13347">
    <property type="entry name" value="HEAT REPEAT-CONTAINING PROTEIN 3"/>
    <property type="match status" value="1"/>
</dbReference>
<gene>
    <name evidence="3" type="ORF">N0V93_007425</name>
</gene>
<dbReference type="AlphaFoldDB" id="A0A9W8YQ17"/>
<dbReference type="EMBL" id="JAPEVB010000004">
    <property type="protein sequence ID" value="KAJ4389952.1"/>
    <property type="molecule type" value="Genomic_DNA"/>
</dbReference>
<dbReference type="Pfam" id="PF25567">
    <property type="entry name" value="TPR_SYO1"/>
    <property type="match status" value="1"/>
</dbReference>
<dbReference type="OrthoDB" id="288703at2759"/>
<evidence type="ECO:0000313" key="3">
    <source>
        <dbReference type="EMBL" id="KAJ4389952.1"/>
    </source>
</evidence>